<dbReference type="VEuPathDB" id="AmoebaDB:NF0094530"/>
<accession>A0A6A5BM35</accession>
<protein>
    <submittedName>
        <fullName evidence="2">Uncharacterized protein</fullName>
    </submittedName>
</protein>
<gene>
    <name evidence="2" type="ORF">FDP41_006109</name>
</gene>
<organism evidence="2 3">
    <name type="scientific">Naegleria fowleri</name>
    <name type="common">Brain eating amoeba</name>
    <dbReference type="NCBI Taxonomy" id="5763"/>
    <lineage>
        <taxon>Eukaryota</taxon>
        <taxon>Discoba</taxon>
        <taxon>Heterolobosea</taxon>
        <taxon>Tetramitia</taxon>
        <taxon>Eutetramitia</taxon>
        <taxon>Vahlkampfiidae</taxon>
        <taxon>Naegleria</taxon>
    </lineage>
</organism>
<feature type="compositionally biased region" description="Acidic residues" evidence="1">
    <location>
        <begin position="502"/>
        <end position="526"/>
    </location>
</feature>
<keyword evidence="3" id="KW-1185">Reference proteome</keyword>
<evidence type="ECO:0000256" key="1">
    <source>
        <dbReference type="SAM" id="MobiDB-lite"/>
    </source>
</evidence>
<evidence type="ECO:0000313" key="3">
    <source>
        <dbReference type="Proteomes" id="UP000444721"/>
    </source>
</evidence>
<feature type="compositionally biased region" description="Basic and acidic residues" evidence="1">
    <location>
        <begin position="96"/>
        <end position="109"/>
    </location>
</feature>
<dbReference type="RefSeq" id="XP_044559348.1">
    <property type="nucleotide sequence ID" value="XM_044709708.1"/>
</dbReference>
<dbReference type="VEuPathDB" id="AmoebaDB:FDP41_006109"/>
<name>A0A6A5BM35_NAEFO</name>
<comment type="caution">
    <text evidence="2">The sequence shown here is derived from an EMBL/GenBank/DDBJ whole genome shotgun (WGS) entry which is preliminary data.</text>
</comment>
<sequence length="549" mass="64909">MSDPVTTVPLLEIHADIIKMICSEYLPPLPTLFLYQRVCKSWQQSLITVLEEQGPSLFKHLHFGINMLTPLLAVVREDVAVQEEEEKERKKFQKKSRYDEENTSESKPEQDDEATPTEIIMESNDDFIVIDRNIIIKRNSHTYFHSFLDSFNKFGIGQHVLQITLPSIRISNELIYLLCKYFVNLQHVVFALCEPASYRNKNRWENIEWRKIGLELSKERTTTDGSDAIVAPYSITKITFITHQSMEEEQDIDSIMYYLLETFIQNKDDFDFYYAKESCPDWLQFIDLIEYDDPNYIFLLKRHSIENEIPREVHAQRFLIDMSMWDDFDNDEFDETYIHPVINILTENWKGDIEHFYRANVLPVHYILSSRLGYNIGHALAASLWTNLHENINHKRLTEENITKWRNGQKVKDVMAGLKYLINRGLDVVKNKDKFKGLSILQMIHLSDQLVKSQDWKTSYPTLLDEVKEMIKLYSVMSNNDIPEIIMVEEKKHSKKRKKEEEEYVFEEESNDEDDDGDYDEEEEEDYAPKKKKKSSNSSRKTSNRKKKK</sequence>
<reference evidence="2 3" key="1">
    <citation type="journal article" date="2019" name="Sci. Rep.">
        <title>Nanopore sequencing improves the draft genome of the human pathogenic amoeba Naegleria fowleri.</title>
        <authorList>
            <person name="Liechti N."/>
            <person name="Schurch N."/>
            <person name="Bruggmann R."/>
            <person name="Wittwer M."/>
        </authorList>
    </citation>
    <scope>NUCLEOTIDE SEQUENCE [LARGE SCALE GENOMIC DNA]</scope>
    <source>
        <strain evidence="2 3">ATCC 30894</strain>
    </source>
</reference>
<feature type="region of interest" description="Disordered" evidence="1">
    <location>
        <begin position="492"/>
        <end position="549"/>
    </location>
</feature>
<proteinExistence type="predicted"/>
<dbReference type="OrthoDB" id="10385929at2759"/>
<dbReference type="Proteomes" id="UP000444721">
    <property type="component" value="Unassembled WGS sequence"/>
</dbReference>
<dbReference type="AlphaFoldDB" id="A0A6A5BM35"/>
<feature type="region of interest" description="Disordered" evidence="1">
    <location>
        <begin position="90"/>
        <end position="117"/>
    </location>
</feature>
<dbReference type="GeneID" id="68113327"/>
<dbReference type="VEuPathDB" id="AmoebaDB:NfTy_078170"/>
<evidence type="ECO:0000313" key="2">
    <source>
        <dbReference type="EMBL" id="KAF0974635.1"/>
    </source>
</evidence>
<dbReference type="EMBL" id="VFQX01000051">
    <property type="protein sequence ID" value="KAF0974635.1"/>
    <property type="molecule type" value="Genomic_DNA"/>
</dbReference>